<proteinExistence type="predicted"/>
<evidence type="ECO:0000313" key="1">
    <source>
        <dbReference type="EnsemblPlants" id="Kaladp0010s0121.1.v1.1.CDS.1"/>
    </source>
</evidence>
<keyword evidence="2" id="KW-1185">Reference proteome</keyword>
<dbReference type="EnsemblPlants" id="Kaladp0010s0121.1.v1.1">
    <property type="protein sequence ID" value="Kaladp0010s0121.1.v1.1.CDS.1"/>
    <property type="gene ID" value="Kaladp0010s0121.v1.1"/>
</dbReference>
<protein>
    <submittedName>
        <fullName evidence="1">Uncharacterized protein</fullName>
    </submittedName>
</protein>
<dbReference type="AlphaFoldDB" id="A0A7N0SWD2"/>
<sequence length="59" mass="6643">MPSTNFLPPCRVELRSPPSVPATSTSYLSIIRGCTLNPFNLDERDWFLPSLMERFAGNV</sequence>
<name>A0A7N0SWD2_KALFE</name>
<dbReference type="Proteomes" id="UP000594263">
    <property type="component" value="Unplaced"/>
</dbReference>
<dbReference type="Gramene" id="Kaladp0010s0121.1.v1.1">
    <property type="protein sequence ID" value="Kaladp0010s0121.1.v1.1.CDS.1"/>
    <property type="gene ID" value="Kaladp0010s0121.v1.1"/>
</dbReference>
<reference evidence="1" key="1">
    <citation type="submission" date="2021-01" db="UniProtKB">
        <authorList>
            <consortium name="EnsemblPlants"/>
        </authorList>
    </citation>
    <scope>IDENTIFICATION</scope>
</reference>
<evidence type="ECO:0000313" key="2">
    <source>
        <dbReference type="Proteomes" id="UP000594263"/>
    </source>
</evidence>
<accession>A0A7N0SWD2</accession>
<organism evidence="1 2">
    <name type="scientific">Kalanchoe fedtschenkoi</name>
    <name type="common">Lavender scallops</name>
    <name type="synonym">South American air plant</name>
    <dbReference type="NCBI Taxonomy" id="63787"/>
    <lineage>
        <taxon>Eukaryota</taxon>
        <taxon>Viridiplantae</taxon>
        <taxon>Streptophyta</taxon>
        <taxon>Embryophyta</taxon>
        <taxon>Tracheophyta</taxon>
        <taxon>Spermatophyta</taxon>
        <taxon>Magnoliopsida</taxon>
        <taxon>eudicotyledons</taxon>
        <taxon>Gunneridae</taxon>
        <taxon>Pentapetalae</taxon>
        <taxon>Saxifragales</taxon>
        <taxon>Crassulaceae</taxon>
        <taxon>Kalanchoe</taxon>
    </lineage>
</organism>